<dbReference type="Pfam" id="PF13966">
    <property type="entry name" value="zf-RVT"/>
    <property type="match status" value="1"/>
</dbReference>
<feature type="domain" description="Reverse transcriptase zinc-binding" evidence="2">
    <location>
        <begin position="10"/>
        <end position="59"/>
    </location>
</feature>
<dbReference type="InterPro" id="IPR026960">
    <property type="entry name" value="RVT-Znf"/>
</dbReference>
<evidence type="ECO:0000313" key="3">
    <source>
        <dbReference type="EnsemblPlants" id="QL10p012671:mrna"/>
    </source>
</evidence>
<reference evidence="3" key="2">
    <citation type="submission" date="2021-01" db="UniProtKB">
        <authorList>
            <consortium name="EnsemblPlants"/>
        </authorList>
    </citation>
    <scope>IDENTIFICATION</scope>
</reference>
<proteinExistence type="predicted"/>
<feature type="transmembrane region" description="Helical" evidence="1">
    <location>
        <begin position="48"/>
        <end position="72"/>
    </location>
</feature>
<keyword evidence="1" id="KW-1133">Transmembrane helix</keyword>
<dbReference type="AlphaFoldDB" id="A0A7N2MNQ6"/>
<keyword evidence="1" id="KW-0812">Transmembrane</keyword>
<dbReference type="EMBL" id="LRBV02000010">
    <property type="status" value="NOT_ANNOTATED_CDS"/>
    <property type="molecule type" value="Genomic_DNA"/>
</dbReference>
<dbReference type="Gramene" id="QL10p012671:mrna">
    <property type="protein sequence ID" value="QL10p012671:mrna"/>
    <property type="gene ID" value="QL10p012671"/>
</dbReference>
<protein>
    <recommendedName>
        <fullName evidence="2">Reverse transcriptase zinc-binding domain-containing protein</fullName>
    </recommendedName>
</protein>
<reference evidence="3 4" key="1">
    <citation type="journal article" date="2016" name="G3 (Bethesda)">
        <title>First Draft Assembly and Annotation of the Genome of a California Endemic Oak Quercus lobata Nee (Fagaceae).</title>
        <authorList>
            <person name="Sork V.L."/>
            <person name="Fitz-Gibbon S.T."/>
            <person name="Puiu D."/>
            <person name="Crepeau M."/>
            <person name="Gugger P.F."/>
            <person name="Sherman R."/>
            <person name="Stevens K."/>
            <person name="Langley C.H."/>
            <person name="Pellegrini M."/>
            <person name="Salzberg S.L."/>
        </authorList>
    </citation>
    <scope>NUCLEOTIDE SEQUENCE [LARGE SCALE GENOMIC DNA]</scope>
    <source>
        <strain evidence="3 4">cv. SW786</strain>
    </source>
</reference>
<evidence type="ECO:0000256" key="1">
    <source>
        <dbReference type="SAM" id="Phobius"/>
    </source>
</evidence>
<dbReference type="EnsemblPlants" id="QL10p012671:mrna">
    <property type="protein sequence ID" value="QL10p012671:mrna"/>
    <property type="gene ID" value="QL10p012671"/>
</dbReference>
<evidence type="ECO:0000259" key="2">
    <source>
        <dbReference type="Pfam" id="PF13966"/>
    </source>
</evidence>
<dbReference type="InParanoid" id="A0A7N2MNQ6"/>
<keyword evidence="4" id="KW-1185">Reference proteome</keyword>
<accession>A0A7N2MNQ6</accession>
<feature type="transmembrane region" description="Helical" evidence="1">
    <location>
        <begin position="78"/>
        <end position="101"/>
    </location>
</feature>
<keyword evidence="1" id="KW-0472">Membrane</keyword>
<dbReference type="Proteomes" id="UP000594261">
    <property type="component" value="Chromosome 10"/>
</dbReference>
<organism evidence="3 4">
    <name type="scientific">Quercus lobata</name>
    <name type="common">Valley oak</name>
    <dbReference type="NCBI Taxonomy" id="97700"/>
    <lineage>
        <taxon>Eukaryota</taxon>
        <taxon>Viridiplantae</taxon>
        <taxon>Streptophyta</taxon>
        <taxon>Embryophyta</taxon>
        <taxon>Tracheophyta</taxon>
        <taxon>Spermatophyta</taxon>
        <taxon>Magnoliopsida</taxon>
        <taxon>eudicotyledons</taxon>
        <taxon>Gunneridae</taxon>
        <taxon>Pentapetalae</taxon>
        <taxon>rosids</taxon>
        <taxon>fabids</taxon>
        <taxon>Fagales</taxon>
        <taxon>Fagaceae</taxon>
        <taxon>Quercus</taxon>
    </lineage>
</organism>
<name>A0A7N2MNQ6_QUELO</name>
<evidence type="ECO:0000313" key="4">
    <source>
        <dbReference type="Proteomes" id="UP000594261"/>
    </source>
</evidence>
<sequence length="138" mass="16236">MLQQFNLVCRYKLMNGKILTTDNLRKRRIIVLDWCYMCKRCGESVDHLLLHCPIAFELWSLVFCLFGIHWVMPHKRSLWPVSYIMGIFPLLFPNPPISALVNVQFNTRSIVQCQETLEIKLIVTFNLDKSYMLLVGLM</sequence>